<dbReference type="InterPro" id="IPR036388">
    <property type="entry name" value="WH-like_DNA-bd_sf"/>
</dbReference>
<dbReference type="SMART" id="SM00100">
    <property type="entry name" value="cNMP"/>
    <property type="match status" value="1"/>
</dbReference>
<dbReference type="EMBL" id="CP017755">
    <property type="protein sequence ID" value="AOZ09243.1"/>
    <property type="molecule type" value="Genomic_DNA"/>
</dbReference>
<protein>
    <submittedName>
        <fullName evidence="6">Crp/Fnr family transcriptional regulator</fullName>
    </submittedName>
</protein>
<organism evidence="6 7">
    <name type="scientific">Cupriavidus malaysiensis</name>
    <dbReference type="NCBI Taxonomy" id="367825"/>
    <lineage>
        <taxon>Bacteria</taxon>
        <taxon>Pseudomonadati</taxon>
        <taxon>Pseudomonadota</taxon>
        <taxon>Betaproteobacteria</taxon>
        <taxon>Burkholderiales</taxon>
        <taxon>Burkholderiaceae</taxon>
        <taxon>Cupriavidus</taxon>
    </lineage>
</organism>
<keyword evidence="1" id="KW-0805">Transcription regulation</keyword>
<evidence type="ECO:0000256" key="2">
    <source>
        <dbReference type="ARBA" id="ARBA00023125"/>
    </source>
</evidence>
<dbReference type="Proteomes" id="UP000177515">
    <property type="component" value="Chromosome 2"/>
</dbReference>
<dbReference type="Pfam" id="PF13545">
    <property type="entry name" value="HTH_Crp_2"/>
    <property type="match status" value="1"/>
</dbReference>
<feature type="domain" description="HTH crp-type" evidence="5">
    <location>
        <begin position="164"/>
        <end position="241"/>
    </location>
</feature>
<evidence type="ECO:0000256" key="1">
    <source>
        <dbReference type="ARBA" id="ARBA00023015"/>
    </source>
</evidence>
<keyword evidence="2" id="KW-0238">DNA-binding</keyword>
<sequence>MGIASQPTRSRPPHPTLAPPAFATVQEGAWFRTLPAPLREALLEDAATRSLAPGQALFSRGDPFDGLYCVLSGTVQVDAVSAAGKAALLGLLEAGTWFGEICLFDGLQRTHDAHAVSAASVLLVPREKLLRRLQAHPEWWPEFGRLLAAKTRQAFRFVEEAQLLAPLARTARRLAALAQGNGGGTGASQAAPAPRTLRIPQEQLAQMLGLSRQTVNQALRDLEARGLLRLHYAGIELLDPDALAALG</sequence>
<reference evidence="6 7" key="1">
    <citation type="submission" date="2016-10" db="EMBL/GenBank/DDBJ databases">
        <title>Complete genome sequences of three Cupriavidus strains isolated from various Malaysian environments.</title>
        <authorList>
            <person name="Abdullah A.A.-A."/>
            <person name="Shafie N.A.H."/>
            <person name="Lau N.S."/>
        </authorList>
    </citation>
    <scope>NUCLEOTIDE SEQUENCE [LARGE SCALE GENOMIC DNA]</scope>
    <source>
        <strain evidence="6 7">USMAA1020</strain>
    </source>
</reference>
<evidence type="ECO:0000313" key="7">
    <source>
        <dbReference type="Proteomes" id="UP000177515"/>
    </source>
</evidence>
<keyword evidence="7" id="KW-1185">Reference proteome</keyword>
<dbReference type="InterPro" id="IPR000524">
    <property type="entry name" value="Tscrpt_reg_HTH_GntR"/>
</dbReference>
<feature type="domain" description="Cyclic nucleotide-binding" evidence="4">
    <location>
        <begin position="30"/>
        <end position="133"/>
    </location>
</feature>
<evidence type="ECO:0000259" key="4">
    <source>
        <dbReference type="PROSITE" id="PS50042"/>
    </source>
</evidence>
<dbReference type="PROSITE" id="PS51063">
    <property type="entry name" value="HTH_CRP_2"/>
    <property type="match status" value="1"/>
</dbReference>
<dbReference type="Gene3D" id="2.60.120.10">
    <property type="entry name" value="Jelly Rolls"/>
    <property type="match status" value="1"/>
</dbReference>
<evidence type="ECO:0000256" key="3">
    <source>
        <dbReference type="ARBA" id="ARBA00023163"/>
    </source>
</evidence>
<proteinExistence type="predicted"/>
<dbReference type="PRINTS" id="PR00035">
    <property type="entry name" value="HTHGNTR"/>
</dbReference>
<dbReference type="CDD" id="cd00038">
    <property type="entry name" value="CAP_ED"/>
    <property type="match status" value="1"/>
</dbReference>
<dbReference type="InterPro" id="IPR012318">
    <property type="entry name" value="HTH_CRP"/>
</dbReference>
<dbReference type="SMART" id="SM00419">
    <property type="entry name" value="HTH_CRP"/>
    <property type="match status" value="1"/>
</dbReference>
<gene>
    <name evidence="6" type="ORF">BKK80_25900</name>
</gene>
<dbReference type="Pfam" id="PF00027">
    <property type="entry name" value="cNMP_binding"/>
    <property type="match status" value="1"/>
</dbReference>
<dbReference type="PANTHER" id="PTHR24567:SF74">
    <property type="entry name" value="HTH-TYPE TRANSCRIPTIONAL REGULATOR ARCR"/>
    <property type="match status" value="1"/>
</dbReference>
<dbReference type="PROSITE" id="PS50042">
    <property type="entry name" value="CNMP_BINDING_3"/>
    <property type="match status" value="1"/>
</dbReference>
<dbReference type="PANTHER" id="PTHR24567">
    <property type="entry name" value="CRP FAMILY TRANSCRIPTIONAL REGULATORY PROTEIN"/>
    <property type="match status" value="1"/>
</dbReference>
<dbReference type="RefSeq" id="WP_071020748.1">
    <property type="nucleotide sequence ID" value="NZ_CP017755.1"/>
</dbReference>
<dbReference type="InterPro" id="IPR018490">
    <property type="entry name" value="cNMP-bd_dom_sf"/>
</dbReference>
<name>A0ABM6FBW6_9BURK</name>
<evidence type="ECO:0000259" key="5">
    <source>
        <dbReference type="PROSITE" id="PS51063"/>
    </source>
</evidence>
<keyword evidence="3" id="KW-0804">Transcription</keyword>
<dbReference type="InterPro" id="IPR036390">
    <property type="entry name" value="WH_DNA-bd_sf"/>
</dbReference>
<dbReference type="InterPro" id="IPR000595">
    <property type="entry name" value="cNMP-bd_dom"/>
</dbReference>
<dbReference type="SUPFAM" id="SSF46785">
    <property type="entry name" value="Winged helix' DNA-binding domain"/>
    <property type="match status" value="1"/>
</dbReference>
<evidence type="ECO:0000313" key="6">
    <source>
        <dbReference type="EMBL" id="AOZ09243.1"/>
    </source>
</evidence>
<dbReference type="Gene3D" id="1.10.10.10">
    <property type="entry name" value="Winged helix-like DNA-binding domain superfamily/Winged helix DNA-binding domain"/>
    <property type="match status" value="1"/>
</dbReference>
<dbReference type="InterPro" id="IPR050397">
    <property type="entry name" value="Env_Response_Regulators"/>
</dbReference>
<dbReference type="SUPFAM" id="SSF51206">
    <property type="entry name" value="cAMP-binding domain-like"/>
    <property type="match status" value="1"/>
</dbReference>
<accession>A0ABM6FBW6</accession>
<dbReference type="InterPro" id="IPR014710">
    <property type="entry name" value="RmlC-like_jellyroll"/>
</dbReference>